<accession>A0A1H7ZAV5</accession>
<dbReference type="EMBL" id="FOCF01000001">
    <property type="protein sequence ID" value="SEM55134.1"/>
    <property type="molecule type" value="Genomic_DNA"/>
</dbReference>
<proteinExistence type="predicted"/>
<organism evidence="1 2">
    <name type="scientific">Sphingomonas gellani</name>
    <dbReference type="NCBI Taxonomy" id="1166340"/>
    <lineage>
        <taxon>Bacteria</taxon>
        <taxon>Pseudomonadati</taxon>
        <taxon>Pseudomonadota</taxon>
        <taxon>Alphaproteobacteria</taxon>
        <taxon>Sphingomonadales</taxon>
        <taxon>Sphingomonadaceae</taxon>
        <taxon>Sphingomonas</taxon>
    </lineage>
</organism>
<keyword evidence="2" id="KW-1185">Reference proteome</keyword>
<protein>
    <submittedName>
        <fullName evidence="1">Uncharacterized protein</fullName>
    </submittedName>
</protein>
<sequence>MVSDGFKRLTRRHSLVLPVCHKCHRTGPQAIHTIGHGPWNELHGIDQVAAADALFAEHGGAPR</sequence>
<evidence type="ECO:0000313" key="1">
    <source>
        <dbReference type="EMBL" id="SEM55134.1"/>
    </source>
</evidence>
<reference evidence="2" key="1">
    <citation type="submission" date="2016-10" db="EMBL/GenBank/DDBJ databases">
        <authorList>
            <person name="Varghese N."/>
            <person name="Submissions S."/>
        </authorList>
    </citation>
    <scope>NUCLEOTIDE SEQUENCE [LARGE SCALE GENOMIC DNA]</scope>
    <source>
        <strain evidence="2">S6-262</strain>
    </source>
</reference>
<evidence type="ECO:0000313" key="2">
    <source>
        <dbReference type="Proteomes" id="UP000199206"/>
    </source>
</evidence>
<dbReference type="STRING" id="1166340.SAMN05192583_0596"/>
<name>A0A1H7ZAV5_9SPHN</name>
<dbReference type="AlphaFoldDB" id="A0A1H7ZAV5"/>
<gene>
    <name evidence="1" type="ORF">SAMN05192583_0596</name>
</gene>
<dbReference type="Proteomes" id="UP000199206">
    <property type="component" value="Unassembled WGS sequence"/>
</dbReference>